<organism evidence="1 2">
    <name type="scientific">Planctopirus hydrillae</name>
    <dbReference type="NCBI Taxonomy" id="1841610"/>
    <lineage>
        <taxon>Bacteria</taxon>
        <taxon>Pseudomonadati</taxon>
        <taxon>Planctomycetota</taxon>
        <taxon>Planctomycetia</taxon>
        <taxon>Planctomycetales</taxon>
        <taxon>Planctomycetaceae</taxon>
        <taxon>Planctopirus</taxon>
    </lineage>
</organism>
<dbReference type="RefSeq" id="WP_068846494.1">
    <property type="nucleotide sequence ID" value="NZ_LYDR01000039.1"/>
</dbReference>
<dbReference type="STRING" id="1841610.A6X21_04685"/>
<dbReference type="Proteomes" id="UP000094828">
    <property type="component" value="Unassembled WGS sequence"/>
</dbReference>
<sequence>MTHCLNFQTSPTNRREYLAQLACGFGGVALAGLAAERGYADVAGAPVLPATHHAPKARNIIFLYMDGGPSQMDLFDPKPRLTKEHGEPMKMKVQATQFDNNGKIMKSPWEFTQHGESGLPFSSLIPHIASKADDLCVIRSMTSAFSEHTNANYFLHTGHGLQGRPSMGAWVSYGLGTECQNLPGFLVLNGGLIPPGGVDCFHNGFLPATHQGSILKSQKMPISDLEPAPGPPAAQKRKLDLLKQLDQAASNRAGKPDALESAIANYELAFRMQTTVPQLVDLATESEATQKLYGLDSDFAPTRVYARQCLLARRLVESGVRFIELTCPGVGVDRWDQHGGLKNGHELNCKAVDQPIAALLTDLKSRGLLDQTLVVFAGEFGRTPQAQGADGRDHNPFGYTVWMAGGGVKGGMSYGQTDEYGYYAIDKKLEIHDLHATMLWLMGIDHTKLTVRFGGRDMRLTDVFGHVVHDVIA</sequence>
<dbReference type="PANTHER" id="PTHR43737">
    <property type="entry name" value="BLL7424 PROTEIN"/>
    <property type="match status" value="1"/>
</dbReference>
<keyword evidence="2" id="KW-1185">Reference proteome</keyword>
<dbReference type="Gene3D" id="3.40.720.10">
    <property type="entry name" value="Alkaline Phosphatase, subunit A"/>
    <property type="match status" value="1"/>
</dbReference>
<dbReference type="EMBL" id="LYDR01000039">
    <property type="protein sequence ID" value="ODA35045.1"/>
    <property type="molecule type" value="Genomic_DNA"/>
</dbReference>
<dbReference type="InterPro" id="IPR010869">
    <property type="entry name" value="DUF1501"/>
</dbReference>
<dbReference type="AlphaFoldDB" id="A0A1C3EP69"/>
<reference evidence="1 2" key="1">
    <citation type="submission" date="2016-05" db="EMBL/GenBank/DDBJ databases">
        <title>Genomic and physiological characterization of Planctopirus sp. isolated from fresh water lake.</title>
        <authorList>
            <person name="Subhash Y."/>
            <person name="Ramana C."/>
        </authorList>
    </citation>
    <scope>NUCLEOTIDE SEQUENCE [LARGE SCALE GENOMIC DNA]</scope>
    <source>
        <strain evidence="1 2">JC280</strain>
    </source>
</reference>
<dbReference type="SUPFAM" id="SSF53649">
    <property type="entry name" value="Alkaline phosphatase-like"/>
    <property type="match status" value="1"/>
</dbReference>
<accession>A0A1C3EP69</accession>
<evidence type="ECO:0000313" key="2">
    <source>
        <dbReference type="Proteomes" id="UP000094828"/>
    </source>
</evidence>
<dbReference type="InterPro" id="IPR017850">
    <property type="entry name" value="Alkaline_phosphatase_core_sf"/>
</dbReference>
<comment type="caution">
    <text evidence="1">The sequence shown here is derived from an EMBL/GenBank/DDBJ whole genome shotgun (WGS) entry which is preliminary data.</text>
</comment>
<dbReference type="PANTHER" id="PTHR43737:SF1">
    <property type="entry name" value="DUF1501 DOMAIN-CONTAINING PROTEIN"/>
    <property type="match status" value="1"/>
</dbReference>
<evidence type="ECO:0000313" key="1">
    <source>
        <dbReference type="EMBL" id="ODA35045.1"/>
    </source>
</evidence>
<protein>
    <submittedName>
        <fullName evidence="1">Sulfatase</fullName>
    </submittedName>
</protein>
<dbReference type="OrthoDB" id="127333at2"/>
<proteinExistence type="predicted"/>
<dbReference type="Pfam" id="PF07394">
    <property type="entry name" value="DUF1501"/>
    <property type="match status" value="1"/>
</dbReference>
<gene>
    <name evidence="1" type="ORF">A6X21_04685</name>
</gene>
<name>A0A1C3EP69_9PLAN</name>